<feature type="compositionally biased region" description="Basic and acidic residues" evidence="1">
    <location>
        <begin position="50"/>
        <end position="60"/>
    </location>
</feature>
<proteinExistence type="predicted"/>
<accession>A0A183MFF6</accession>
<evidence type="ECO:0000256" key="1">
    <source>
        <dbReference type="SAM" id="MobiDB-lite"/>
    </source>
</evidence>
<dbReference type="Proteomes" id="UP000277204">
    <property type="component" value="Unassembled WGS sequence"/>
</dbReference>
<organism evidence="2 3">
    <name type="scientific">Schistosoma margrebowiei</name>
    <dbReference type="NCBI Taxonomy" id="48269"/>
    <lineage>
        <taxon>Eukaryota</taxon>
        <taxon>Metazoa</taxon>
        <taxon>Spiralia</taxon>
        <taxon>Lophotrochozoa</taxon>
        <taxon>Platyhelminthes</taxon>
        <taxon>Trematoda</taxon>
        <taxon>Digenea</taxon>
        <taxon>Strigeidida</taxon>
        <taxon>Schistosomatoidea</taxon>
        <taxon>Schistosomatidae</taxon>
        <taxon>Schistosoma</taxon>
    </lineage>
</organism>
<sequence>MSNTNVNTVILYGENCESHHPKDTTVYQQLSSQNTSDPSARHYQQQPTEGENKLDSRGERNEEEVLEVDRTHIEESTQLHHKSSADLESSRSKEKRKTEEYITPRNLDRHEENEQKLDRTRKDSRVQSGLKNASRRPMLHWE</sequence>
<name>A0A183MFF6_9TREM</name>
<dbReference type="AlphaFoldDB" id="A0A183MFF6"/>
<dbReference type="EMBL" id="UZAI01016823">
    <property type="protein sequence ID" value="VDP16677.1"/>
    <property type="molecule type" value="Genomic_DNA"/>
</dbReference>
<evidence type="ECO:0000313" key="3">
    <source>
        <dbReference type="Proteomes" id="UP000277204"/>
    </source>
</evidence>
<feature type="compositionally biased region" description="Polar residues" evidence="1">
    <location>
        <begin position="25"/>
        <end position="49"/>
    </location>
</feature>
<feature type="compositionally biased region" description="Basic and acidic residues" evidence="1">
    <location>
        <begin position="67"/>
        <end position="125"/>
    </location>
</feature>
<keyword evidence="3" id="KW-1185">Reference proteome</keyword>
<evidence type="ECO:0000313" key="2">
    <source>
        <dbReference type="EMBL" id="VDP16677.1"/>
    </source>
</evidence>
<protein>
    <submittedName>
        <fullName evidence="2">Uncharacterized protein</fullName>
    </submittedName>
</protein>
<feature type="compositionally biased region" description="Basic residues" evidence="1">
    <location>
        <begin position="133"/>
        <end position="142"/>
    </location>
</feature>
<reference evidence="2 3" key="1">
    <citation type="submission" date="2018-11" db="EMBL/GenBank/DDBJ databases">
        <authorList>
            <consortium name="Pathogen Informatics"/>
        </authorList>
    </citation>
    <scope>NUCLEOTIDE SEQUENCE [LARGE SCALE GENOMIC DNA]</scope>
    <source>
        <strain evidence="2 3">Zambia</strain>
    </source>
</reference>
<feature type="region of interest" description="Disordered" evidence="1">
    <location>
        <begin position="17"/>
        <end position="142"/>
    </location>
</feature>
<gene>
    <name evidence="2" type="ORF">SMRZ_LOCUS14781</name>
</gene>